<dbReference type="STRING" id="1216006.VA7868_00921"/>
<dbReference type="Proteomes" id="UP000184608">
    <property type="component" value="Unassembled WGS sequence"/>
</dbReference>
<keyword evidence="3" id="KW-1185">Reference proteome</keyword>
<proteinExistence type="predicted"/>
<organism evidence="2 3">
    <name type="scientific">Vibrio aerogenes CECT 7868</name>
    <dbReference type="NCBI Taxonomy" id="1216006"/>
    <lineage>
        <taxon>Bacteria</taxon>
        <taxon>Pseudomonadati</taxon>
        <taxon>Pseudomonadota</taxon>
        <taxon>Gammaproteobacteria</taxon>
        <taxon>Vibrionales</taxon>
        <taxon>Vibrionaceae</taxon>
        <taxon>Vibrio</taxon>
    </lineage>
</organism>
<feature type="transmembrane region" description="Helical" evidence="1">
    <location>
        <begin position="75"/>
        <end position="97"/>
    </location>
</feature>
<evidence type="ECO:0000256" key="1">
    <source>
        <dbReference type="SAM" id="Phobius"/>
    </source>
</evidence>
<accession>A0A1M5WXU7</accession>
<feature type="transmembrane region" description="Helical" evidence="1">
    <location>
        <begin position="48"/>
        <end position="68"/>
    </location>
</feature>
<reference evidence="2 3" key="1">
    <citation type="submission" date="2016-11" db="EMBL/GenBank/DDBJ databases">
        <authorList>
            <person name="Jaros S."/>
            <person name="Januszkiewicz K."/>
            <person name="Wedrychowicz H."/>
        </authorList>
    </citation>
    <scope>NUCLEOTIDE SEQUENCE [LARGE SCALE GENOMIC DNA]</scope>
    <source>
        <strain evidence="2 3">CECT 7868</strain>
    </source>
</reference>
<dbReference type="EMBL" id="FQXZ01000007">
    <property type="protein sequence ID" value="SHH92429.1"/>
    <property type="molecule type" value="Genomic_DNA"/>
</dbReference>
<gene>
    <name evidence="2" type="ORF">VA7868_00921</name>
</gene>
<feature type="transmembrane region" description="Helical" evidence="1">
    <location>
        <begin position="7"/>
        <end position="28"/>
    </location>
</feature>
<evidence type="ECO:0000313" key="3">
    <source>
        <dbReference type="Proteomes" id="UP000184608"/>
    </source>
</evidence>
<name>A0A1M5WXU7_9VIBR</name>
<dbReference type="AlphaFoldDB" id="A0A1M5WXU7"/>
<keyword evidence="1" id="KW-1133">Transmembrane helix</keyword>
<keyword evidence="1" id="KW-0472">Membrane</keyword>
<evidence type="ECO:0000313" key="2">
    <source>
        <dbReference type="EMBL" id="SHH92429.1"/>
    </source>
</evidence>
<protein>
    <submittedName>
        <fullName evidence="2">Uncharacterized protein</fullName>
    </submittedName>
</protein>
<keyword evidence="1" id="KW-0812">Transmembrane</keyword>
<sequence>MPLRYKIPAVLFLGGMTFIGFHSCSTYLYELIYGMQTFQPVIQFSKGYISVGGLGLSCFSFFMLILFAEKVSPKMLFFSVQVAFYGLLIALISPYLMMFWVDHFVEENHYIYCEAISDHEGKYWTTVYTKTTDICQIETAKMKNKG</sequence>